<evidence type="ECO:0000313" key="2">
    <source>
        <dbReference type="EMBL" id="SEF48845.1"/>
    </source>
</evidence>
<accession>A0A1H5SEB2</accession>
<organism evidence="2 3">
    <name type="scientific">Jhaorihella thermophila</name>
    <dbReference type="NCBI Taxonomy" id="488547"/>
    <lineage>
        <taxon>Bacteria</taxon>
        <taxon>Pseudomonadati</taxon>
        <taxon>Pseudomonadota</taxon>
        <taxon>Alphaproteobacteria</taxon>
        <taxon>Rhodobacterales</taxon>
        <taxon>Paracoccaceae</taxon>
        <taxon>Jhaorihella</taxon>
    </lineage>
</organism>
<sequence length="41" mass="4324">MHALEHSYRGLSLLVAINWDRILFVGAIAAGLLAGAYLGGL</sequence>
<keyword evidence="1" id="KW-0812">Transmembrane</keyword>
<reference evidence="3" key="1">
    <citation type="submission" date="2016-10" db="EMBL/GenBank/DDBJ databases">
        <authorList>
            <person name="Varghese N."/>
            <person name="Submissions S."/>
        </authorList>
    </citation>
    <scope>NUCLEOTIDE SEQUENCE [LARGE SCALE GENOMIC DNA]</scope>
    <source>
        <strain evidence="3">DSM 23413</strain>
    </source>
</reference>
<feature type="transmembrane region" description="Helical" evidence="1">
    <location>
        <begin position="21"/>
        <end position="40"/>
    </location>
</feature>
<evidence type="ECO:0000256" key="1">
    <source>
        <dbReference type="SAM" id="Phobius"/>
    </source>
</evidence>
<protein>
    <submittedName>
        <fullName evidence="2">Uncharacterized protein</fullName>
    </submittedName>
</protein>
<name>A0A1H5SEB2_9RHOB</name>
<dbReference type="EMBL" id="FNVD01000001">
    <property type="protein sequence ID" value="SEF48845.1"/>
    <property type="molecule type" value="Genomic_DNA"/>
</dbReference>
<keyword evidence="3" id="KW-1185">Reference proteome</keyword>
<gene>
    <name evidence="2" type="ORF">SAMN05421751_101477</name>
</gene>
<dbReference type="AlphaFoldDB" id="A0A1H5SEB2"/>
<dbReference type="RefSeq" id="WP_268807762.1">
    <property type="nucleotide sequence ID" value="NZ_FNVD01000001.1"/>
</dbReference>
<keyword evidence="1" id="KW-1133">Transmembrane helix</keyword>
<keyword evidence="1" id="KW-0472">Membrane</keyword>
<proteinExistence type="predicted"/>
<dbReference type="Proteomes" id="UP000236742">
    <property type="component" value="Unassembled WGS sequence"/>
</dbReference>
<evidence type="ECO:0000313" key="3">
    <source>
        <dbReference type="Proteomes" id="UP000236742"/>
    </source>
</evidence>